<name>K1SM30_9ZZZZ</name>
<dbReference type="Gene3D" id="3.20.20.140">
    <property type="entry name" value="Metal-dependent hydrolases"/>
    <property type="match status" value="1"/>
</dbReference>
<dbReference type="EMBL" id="AJWY01012975">
    <property type="protein sequence ID" value="EKC48401.1"/>
    <property type="molecule type" value="Genomic_DNA"/>
</dbReference>
<accession>K1SM30</accession>
<feature type="non-terminal residue" evidence="1">
    <location>
        <position position="70"/>
    </location>
</feature>
<reference evidence="1" key="1">
    <citation type="journal article" date="2013" name="Environ. Microbiol.">
        <title>Microbiota from the distal guts of lean and obese adolescents exhibit partial functional redundancy besides clear differences in community structure.</title>
        <authorList>
            <person name="Ferrer M."/>
            <person name="Ruiz A."/>
            <person name="Lanza F."/>
            <person name="Haange S.B."/>
            <person name="Oberbach A."/>
            <person name="Till H."/>
            <person name="Bargiela R."/>
            <person name="Campoy C."/>
            <person name="Segura M.T."/>
            <person name="Richter M."/>
            <person name="von Bergen M."/>
            <person name="Seifert J."/>
            <person name="Suarez A."/>
        </authorList>
    </citation>
    <scope>NUCLEOTIDE SEQUENCE</scope>
</reference>
<comment type="caution">
    <text evidence="1">The sequence shown here is derived from an EMBL/GenBank/DDBJ whole genome shotgun (WGS) entry which is preliminary data.</text>
</comment>
<protein>
    <submittedName>
        <fullName evidence="1">Uncharacterized protein</fullName>
    </submittedName>
</protein>
<sequence>MGANTDISIPILSRMKRGNMKLDLSLDYHAHILPGCDHGSDGLATSLKQVEMAASAGVKRSVQRRIFTRI</sequence>
<dbReference type="AlphaFoldDB" id="K1SM30"/>
<organism evidence="1">
    <name type="scientific">human gut metagenome</name>
    <dbReference type="NCBI Taxonomy" id="408170"/>
    <lineage>
        <taxon>unclassified sequences</taxon>
        <taxon>metagenomes</taxon>
        <taxon>organismal metagenomes</taxon>
    </lineage>
</organism>
<proteinExistence type="predicted"/>
<gene>
    <name evidence="1" type="ORF">LEA_18890</name>
</gene>
<evidence type="ECO:0000313" key="1">
    <source>
        <dbReference type="EMBL" id="EKC48401.1"/>
    </source>
</evidence>